<reference evidence="1" key="1">
    <citation type="submission" date="2021-03" db="EMBL/GenBank/DDBJ databases">
        <title>Draft genome sequence of rust myrtle Austropuccinia psidii MF-1, a brazilian biotype.</title>
        <authorList>
            <person name="Quecine M.C."/>
            <person name="Pachon D.M.R."/>
            <person name="Bonatelli M.L."/>
            <person name="Correr F.H."/>
            <person name="Franceschini L.M."/>
            <person name="Leite T.F."/>
            <person name="Margarido G.R.A."/>
            <person name="Almeida C.A."/>
            <person name="Ferrarezi J.A."/>
            <person name="Labate C.A."/>
        </authorList>
    </citation>
    <scope>NUCLEOTIDE SEQUENCE</scope>
    <source>
        <strain evidence="1">MF-1</strain>
    </source>
</reference>
<protein>
    <submittedName>
        <fullName evidence="1">Uncharacterized protein</fullName>
    </submittedName>
</protein>
<organism evidence="1 2">
    <name type="scientific">Austropuccinia psidii MF-1</name>
    <dbReference type="NCBI Taxonomy" id="1389203"/>
    <lineage>
        <taxon>Eukaryota</taxon>
        <taxon>Fungi</taxon>
        <taxon>Dikarya</taxon>
        <taxon>Basidiomycota</taxon>
        <taxon>Pucciniomycotina</taxon>
        <taxon>Pucciniomycetes</taxon>
        <taxon>Pucciniales</taxon>
        <taxon>Sphaerophragmiaceae</taxon>
        <taxon>Austropuccinia</taxon>
    </lineage>
</organism>
<accession>A0A9Q3JD85</accession>
<dbReference type="AlphaFoldDB" id="A0A9Q3JD85"/>
<dbReference type="Proteomes" id="UP000765509">
    <property type="component" value="Unassembled WGS sequence"/>
</dbReference>
<gene>
    <name evidence="1" type="ORF">O181_100738</name>
</gene>
<keyword evidence="2" id="KW-1185">Reference proteome</keyword>
<comment type="caution">
    <text evidence="1">The sequence shown here is derived from an EMBL/GenBank/DDBJ whole genome shotgun (WGS) entry which is preliminary data.</text>
</comment>
<evidence type="ECO:0000313" key="1">
    <source>
        <dbReference type="EMBL" id="MBW0561023.1"/>
    </source>
</evidence>
<dbReference type="EMBL" id="AVOT02070414">
    <property type="protein sequence ID" value="MBW0561023.1"/>
    <property type="molecule type" value="Genomic_DNA"/>
</dbReference>
<evidence type="ECO:0000313" key="2">
    <source>
        <dbReference type="Proteomes" id="UP000765509"/>
    </source>
</evidence>
<name>A0A9Q3JD85_9BASI</name>
<proteinExistence type="predicted"/>
<dbReference type="OrthoDB" id="4360000at2759"/>
<sequence>MYKRECDTASECIAEAKEYNKQRYERTDMEPDFKEGDHVLVSTLNVNNLKGKKGLRDSFVGPFTITKLIGKSGVETGKDRFTSRNKAYTPQDIVEVEDSPGLVKEDQTEW</sequence>